<evidence type="ECO:0000256" key="1">
    <source>
        <dbReference type="ARBA" id="ARBA00023125"/>
    </source>
</evidence>
<reference evidence="5 6" key="1">
    <citation type="journal article" date="2018" name="Int. J. Syst. Evol. Microbiol.">
        <title>Mesosutterella multiformis gen. nov., sp. nov., a member of the family Sutterellaceae and Sutterella megalosphaeroides sp. nov., isolated from human faeces.</title>
        <authorList>
            <person name="Sakamoto M."/>
            <person name="Ikeyama N."/>
            <person name="Kunihiro T."/>
            <person name="Iino T."/>
            <person name="Yuki M."/>
            <person name="Ohkuma M."/>
        </authorList>
    </citation>
    <scope>NUCLEOTIDE SEQUENCE [LARGE SCALE GENOMIC DNA]</scope>
    <source>
        <strain evidence="5 6">6FBBBH3</strain>
    </source>
</reference>
<protein>
    <submittedName>
        <fullName evidence="5">DNA-binding response regulator</fullName>
    </submittedName>
</protein>
<accession>A0A2Z6IAJ0</accession>
<dbReference type="InterPro" id="IPR016032">
    <property type="entry name" value="Sig_transdc_resp-reg_C-effctor"/>
</dbReference>
<proteinExistence type="predicted"/>
<dbReference type="GO" id="GO:0003677">
    <property type="term" value="F:DNA binding"/>
    <property type="evidence" value="ECO:0007669"/>
    <property type="project" value="UniProtKB-KW"/>
</dbReference>
<dbReference type="SUPFAM" id="SSF46894">
    <property type="entry name" value="C-terminal effector domain of the bipartite response regulators"/>
    <property type="match status" value="1"/>
</dbReference>
<dbReference type="Gene3D" id="3.40.50.2300">
    <property type="match status" value="1"/>
</dbReference>
<keyword evidence="6" id="KW-1185">Reference proteome</keyword>
<gene>
    <name evidence="5" type="ORF">SUTMEG_12850</name>
</gene>
<dbReference type="InterPro" id="IPR001789">
    <property type="entry name" value="Sig_transdc_resp-reg_receiver"/>
</dbReference>
<sequence>MTKPLVRIVDDDAALADSFELLLTTMGWDVRYYPDGRTFLETDTLSGPGCVVLDMRMPGMTGLEVQAEMERRGATLPVLFLSAHGTISTAVHAVRHGAVDFLEKPVEPLEFVQKVSSAVTLSMQAALESAPVDALKRTFADLTPRERDVVRSVLKGEQIKETARALGLEVSTIKMHRSNAFAKFGVHSQRELLRLVLESGVADPEELLDTHEVRA</sequence>
<dbReference type="InterPro" id="IPR039420">
    <property type="entry name" value="WalR-like"/>
</dbReference>
<dbReference type="InterPro" id="IPR036388">
    <property type="entry name" value="WH-like_DNA-bd_sf"/>
</dbReference>
<evidence type="ECO:0000259" key="3">
    <source>
        <dbReference type="PROSITE" id="PS50043"/>
    </source>
</evidence>
<dbReference type="SMART" id="SM00448">
    <property type="entry name" value="REC"/>
    <property type="match status" value="1"/>
</dbReference>
<dbReference type="InterPro" id="IPR011006">
    <property type="entry name" value="CheY-like_superfamily"/>
</dbReference>
<organism evidence="5 6">
    <name type="scientific">Sutterella megalosphaeroides</name>
    <dbReference type="NCBI Taxonomy" id="2494234"/>
    <lineage>
        <taxon>Bacteria</taxon>
        <taxon>Pseudomonadati</taxon>
        <taxon>Pseudomonadota</taxon>
        <taxon>Betaproteobacteria</taxon>
        <taxon>Burkholderiales</taxon>
        <taxon>Sutterellaceae</taxon>
        <taxon>Sutterella</taxon>
    </lineage>
</organism>
<dbReference type="SUPFAM" id="SSF52172">
    <property type="entry name" value="CheY-like"/>
    <property type="match status" value="1"/>
</dbReference>
<name>A0A2Z6IAJ0_9BURK</name>
<dbReference type="KEGG" id="sutt:SUTMEG_12850"/>
<evidence type="ECO:0000313" key="5">
    <source>
        <dbReference type="EMBL" id="BBF23394.1"/>
    </source>
</evidence>
<keyword evidence="2" id="KW-0597">Phosphoprotein</keyword>
<dbReference type="GO" id="GO:0006355">
    <property type="term" value="P:regulation of DNA-templated transcription"/>
    <property type="evidence" value="ECO:0007669"/>
    <property type="project" value="InterPro"/>
</dbReference>
<dbReference type="AlphaFoldDB" id="A0A2Z6IAJ0"/>
<keyword evidence="1 5" id="KW-0238">DNA-binding</keyword>
<dbReference type="PROSITE" id="PS50110">
    <property type="entry name" value="RESPONSE_REGULATORY"/>
    <property type="match status" value="1"/>
</dbReference>
<evidence type="ECO:0000259" key="4">
    <source>
        <dbReference type="PROSITE" id="PS50110"/>
    </source>
</evidence>
<dbReference type="GO" id="GO:0000160">
    <property type="term" value="P:phosphorelay signal transduction system"/>
    <property type="evidence" value="ECO:0007669"/>
    <property type="project" value="InterPro"/>
</dbReference>
<dbReference type="EMBL" id="AP018786">
    <property type="protein sequence ID" value="BBF23394.1"/>
    <property type="molecule type" value="Genomic_DNA"/>
</dbReference>
<dbReference type="PROSITE" id="PS50043">
    <property type="entry name" value="HTH_LUXR_2"/>
    <property type="match status" value="1"/>
</dbReference>
<feature type="modified residue" description="4-aspartylphosphate" evidence="2">
    <location>
        <position position="54"/>
    </location>
</feature>
<dbReference type="PANTHER" id="PTHR43214:SF44">
    <property type="entry name" value="TWO-COMPONENT RESPONSE REGULATOR"/>
    <property type="match status" value="1"/>
</dbReference>
<feature type="domain" description="Response regulatory" evidence="4">
    <location>
        <begin position="5"/>
        <end position="119"/>
    </location>
</feature>
<dbReference type="OrthoDB" id="9802186at2"/>
<dbReference type="RefSeq" id="WP_120177009.1">
    <property type="nucleotide sequence ID" value="NZ_AP018786.1"/>
</dbReference>
<dbReference type="SMART" id="SM00421">
    <property type="entry name" value="HTH_LUXR"/>
    <property type="match status" value="1"/>
</dbReference>
<dbReference type="InterPro" id="IPR000792">
    <property type="entry name" value="Tscrpt_reg_LuxR_C"/>
</dbReference>
<dbReference type="Pfam" id="PF00072">
    <property type="entry name" value="Response_reg"/>
    <property type="match status" value="1"/>
</dbReference>
<dbReference type="CDD" id="cd06170">
    <property type="entry name" value="LuxR_C_like"/>
    <property type="match status" value="1"/>
</dbReference>
<dbReference type="Pfam" id="PF00196">
    <property type="entry name" value="GerE"/>
    <property type="match status" value="1"/>
</dbReference>
<dbReference type="Gene3D" id="1.10.10.10">
    <property type="entry name" value="Winged helix-like DNA-binding domain superfamily/Winged helix DNA-binding domain"/>
    <property type="match status" value="1"/>
</dbReference>
<dbReference type="PRINTS" id="PR00038">
    <property type="entry name" value="HTHLUXR"/>
</dbReference>
<dbReference type="Proteomes" id="UP000271003">
    <property type="component" value="Chromosome"/>
</dbReference>
<evidence type="ECO:0000313" key="6">
    <source>
        <dbReference type="Proteomes" id="UP000271003"/>
    </source>
</evidence>
<dbReference type="PANTHER" id="PTHR43214">
    <property type="entry name" value="TWO-COMPONENT RESPONSE REGULATOR"/>
    <property type="match status" value="1"/>
</dbReference>
<feature type="domain" description="HTH luxR-type" evidence="3">
    <location>
        <begin position="135"/>
        <end position="200"/>
    </location>
</feature>
<evidence type="ECO:0000256" key="2">
    <source>
        <dbReference type="PROSITE-ProRule" id="PRU00169"/>
    </source>
</evidence>